<dbReference type="EMBL" id="SWFS01000032">
    <property type="protein sequence ID" value="KAA8917481.1"/>
    <property type="molecule type" value="Genomic_DNA"/>
</dbReference>
<evidence type="ECO:0000256" key="4">
    <source>
        <dbReference type="ARBA" id="ARBA00040565"/>
    </source>
</evidence>
<dbReference type="AlphaFoldDB" id="A0A642VDK8"/>
<dbReference type="InterPro" id="IPR023574">
    <property type="entry name" value="Ribosomal_uL4_dom_sf"/>
</dbReference>
<dbReference type="PANTHER" id="PTHR10746">
    <property type="entry name" value="50S RIBOSOMAL PROTEIN L4"/>
    <property type="match status" value="1"/>
</dbReference>
<evidence type="ECO:0000256" key="2">
    <source>
        <dbReference type="ARBA" id="ARBA00022980"/>
    </source>
</evidence>
<name>A0A642VDK8_9ASCO</name>
<dbReference type="Proteomes" id="UP000761534">
    <property type="component" value="Unassembled WGS sequence"/>
</dbReference>
<keyword evidence="2" id="KW-0689">Ribosomal protein</keyword>
<keyword evidence="3" id="KW-0687">Ribonucleoprotein</keyword>
<dbReference type="Pfam" id="PF00573">
    <property type="entry name" value="Ribosomal_L4"/>
    <property type="match status" value="1"/>
</dbReference>
<dbReference type="VEuPathDB" id="FungiDB:TRICI_000347"/>
<dbReference type="OrthoDB" id="275876at2759"/>
<dbReference type="GO" id="GO:0005840">
    <property type="term" value="C:ribosome"/>
    <property type="evidence" value="ECO:0007669"/>
    <property type="project" value="UniProtKB-KW"/>
</dbReference>
<dbReference type="InterPro" id="IPR013005">
    <property type="entry name" value="Ribosomal_uL4-like"/>
</dbReference>
<feature type="region of interest" description="Disordered" evidence="5">
    <location>
        <begin position="133"/>
        <end position="157"/>
    </location>
</feature>
<dbReference type="GO" id="GO:1990904">
    <property type="term" value="C:ribonucleoprotein complex"/>
    <property type="evidence" value="ECO:0007669"/>
    <property type="project" value="UniProtKB-KW"/>
</dbReference>
<evidence type="ECO:0000256" key="3">
    <source>
        <dbReference type="ARBA" id="ARBA00023274"/>
    </source>
</evidence>
<dbReference type="GO" id="GO:0003735">
    <property type="term" value="F:structural constituent of ribosome"/>
    <property type="evidence" value="ECO:0007669"/>
    <property type="project" value="InterPro"/>
</dbReference>
<evidence type="ECO:0000313" key="7">
    <source>
        <dbReference type="Proteomes" id="UP000761534"/>
    </source>
</evidence>
<dbReference type="SUPFAM" id="SSF52166">
    <property type="entry name" value="Ribosomal protein L4"/>
    <property type="match status" value="1"/>
</dbReference>
<sequence>MAFKALFRPQRLTPSVLRSFRFNSTAAAPATTNVPPQEDVSEINLSQLLLEDALMYRPPPFKPHAGKPPSYVLATYRSFPSLEPVRFQPVSADVLGMPVRRDILWQAVVYERDAERVGSKHIKNRTEMGYSGRKLHQQKGSGRARVGDRGSPIRHDGGRAFGRKPGFDWSTKLPFQVYAKAIRTALSYQYEQGKLFIVDGLADFVTQHQNAGAEFFHKHDLRDKKVTVIVDEFRQNLHNATKDKYGKRMEIIPKEDVNIRDILKPNRLIIESSALVYLAKYFGKAPPISSKSPRPVKEIEEKLN</sequence>
<dbReference type="GO" id="GO:0006412">
    <property type="term" value="P:translation"/>
    <property type="evidence" value="ECO:0007669"/>
    <property type="project" value="InterPro"/>
</dbReference>
<dbReference type="Gene3D" id="3.40.1370.10">
    <property type="match status" value="1"/>
</dbReference>
<protein>
    <recommendedName>
        <fullName evidence="4">Large ribosomal subunit protein uL4m</fullName>
    </recommendedName>
</protein>
<accession>A0A642VDK8</accession>
<proteinExistence type="inferred from homology"/>
<gene>
    <name evidence="6" type="ORF">TRICI_000347</name>
</gene>
<keyword evidence="7" id="KW-1185">Reference proteome</keyword>
<reference evidence="6" key="1">
    <citation type="journal article" date="2019" name="G3 (Bethesda)">
        <title>Genome Assemblies of Two Rare Opportunistic Yeast Pathogens: Diutina rugosa (syn. Candida rugosa) and Trichomonascus ciferrii (syn. Candida ciferrii).</title>
        <authorList>
            <person name="Mixao V."/>
            <person name="Saus E."/>
            <person name="Hansen A.P."/>
            <person name="Lass-Florl C."/>
            <person name="Gabaldon T."/>
        </authorList>
    </citation>
    <scope>NUCLEOTIDE SEQUENCE</scope>
    <source>
        <strain evidence="6">CBS 4856</strain>
    </source>
</reference>
<organism evidence="6 7">
    <name type="scientific">Trichomonascus ciferrii</name>
    <dbReference type="NCBI Taxonomy" id="44093"/>
    <lineage>
        <taxon>Eukaryota</taxon>
        <taxon>Fungi</taxon>
        <taxon>Dikarya</taxon>
        <taxon>Ascomycota</taxon>
        <taxon>Saccharomycotina</taxon>
        <taxon>Dipodascomycetes</taxon>
        <taxon>Dipodascales</taxon>
        <taxon>Trichomonascaceae</taxon>
        <taxon>Trichomonascus</taxon>
        <taxon>Trichomonascus ciferrii complex</taxon>
    </lineage>
</organism>
<dbReference type="PANTHER" id="PTHR10746:SF6">
    <property type="entry name" value="LARGE RIBOSOMAL SUBUNIT PROTEIN UL4M"/>
    <property type="match status" value="1"/>
</dbReference>
<comment type="caution">
    <text evidence="6">The sequence shown here is derived from an EMBL/GenBank/DDBJ whole genome shotgun (WGS) entry which is preliminary data.</text>
</comment>
<feature type="compositionally biased region" description="Basic and acidic residues" evidence="5">
    <location>
        <begin position="145"/>
        <end position="157"/>
    </location>
</feature>
<comment type="similarity">
    <text evidence="1">Belongs to the universal ribosomal protein uL4 family.</text>
</comment>
<evidence type="ECO:0000313" key="6">
    <source>
        <dbReference type="EMBL" id="KAA8917481.1"/>
    </source>
</evidence>
<evidence type="ECO:0000256" key="1">
    <source>
        <dbReference type="ARBA" id="ARBA00010528"/>
    </source>
</evidence>
<evidence type="ECO:0000256" key="5">
    <source>
        <dbReference type="SAM" id="MobiDB-lite"/>
    </source>
</evidence>
<dbReference type="InterPro" id="IPR002136">
    <property type="entry name" value="Ribosomal_uL4"/>
</dbReference>